<dbReference type="Proteomes" id="UP001309876">
    <property type="component" value="Unassembled WGS sequence"/>
</dbReference>
<evidence type="ECO:0000256" key="1">
    <source>
        <dbReference type="RuleBase" id="RU004560"/>
    </source>
</evidence>
<feature type="region of interest" description="Disordered" evidence="2">
    <location>
        <begin position="368"/>
        <end position="426"/>
    </location>
</feature>
<evidence type="ECO:0000256" key="2">
    <source>
        <dbReference type="SAM" id="MobiDB-lite"/>
    </source>
</evidence>
<dbReference type="Pfam" id="PF00735">
    <property type="entry name" value="Septin"/>
    <property type="match status" value="2"/>
</dbReference>
<evidence type="ECO:0000259" key="3">
    <source>
        <dbReference type="PROSITE" id="PS51719"/>
    </source>
</evidence>
<feature type="region of interest" description="Disordered" evidence="2">
    <location>
        <begin position="1"/>
        <end position="78"/>
    </location>
</feature>
<feature type="region of interest" description="Disordered" evidence="2">
    <location>
        <begin position="122"/>
        <end position="145"/>
    </location>
</feature>
<accession>A0AAN7YJM9</accession>
<keyword evidence="1" id="KW-0547">Nucleotide-binding</keyword>
<keyword evidence="1" id="KW-0342">GTP-binding</keyword>
<feature type="compositionally biased region" description="Basic and acidic residues" evidence="2">
    <location>
        <begin position="1"/>
        <end position="14"/>
    </location>
</feature>
<keyword evidence="5" id="KW-1185">Reference proteome</keyword>
<dbReference type="AlphaFoldDB" id="A0AAN7YJM9"/>
<protein>
    <recommendedName>
        <fullName evidence="3">Septin-type G domain-containing protein</fullName>
    </recommendedName>
</protein>
<name>A0AAN7YJM9_9EURO</name>
<feature type="domain" description="Septin-type G" evidence="3">
    <location>
        <begin position="148"/>
        <end position="506"/>
    </location>
</feature>
<evidence type="ECO:0000313" key="5">
    <source>
        <dbReference type="Proteomes" id="UP001309876"/>
    </source>
</evidence>
<dbReference type="FunFam" id="3.40.50.300:FF:001827">
    <property type="entry name" value="Septin"/>
    <property type="match status" value="1"/>
</dbReference>
<comment type="similarity">
    <text evidence="1">Belongs to the TRAFAC class TrmE-Era-EngA-EngB-Septin-like GTPase superfamily. Septin GTPase family.</text>
</comment>
<dbReference type="InterPro" id="IPR027417">
    <property type="entry name" value="P-loop_NTPase"/>
</dbReference>
<dbReference type="EMBL" id="JAVRRJ010000002">
    <property type="protein sequence ID" value="KAK5088889.1"/>
    <property type="molecule type" value="Genomic_DNA"/>
</dbReference>
<dbReference type="PROSITE" id="PS51719">
    <property type="entry name" value="G_SEPTIN"/>
    <property type="match status" value="1"/>
</dbReference>
<feature type="compositionally biased region" description="Acidic residues" evidence="2">
    <location>
        <begin position="368"/>
        <end position="387"/>
    </location>
</feature>
<proteinExistence type="inferred from homology"/>
<dbReference type="SUPFAM" id="SSF52540">
    <property type="entry name" value="P-loop containing nucleoside triphosphate hydrolases"/>
    <property type="match status" value="1"/>
</dbReference>
<comment type="caution">
    <text evidence="4">The sequence shown here is derived from an EMBL/GenBank/DDBJ whole genome shotgun (WGS) entry which is preliminary data.</text>
</comment>
<evidence type="ECO:0000313" key="4">
    <source>
        <dbReference type="EMBL" id="KAK5088889.1"/>
    </source>
</evidence>
<reference evidence="4 5" key="1">
    <citation type="submission" date="2023-08" db="EMBL/GenBank/DDBJ databases">
        <title>Black Yeasts Isolated from many extreme environments.</title>
        <authorList>
            <person name="Coleine C."/>
            <person name="Stajich J.E."/>
            <person name="Selbmann L."/>
        </authorList>
    </citation>
    <scope>NUCLEOTIDE SEQUENCE [LARGE SCALE GENOMIC DNA]</scope>
    <source>
        <strain evidence="4 5">CCFEE 5910</strain>
    </source>
</reference>
<dbReference type="GO" id="GO:0005525">
    <property type="term" value="F:GTP binding"/>
    <property type="evidence" value="ECO:0007669"/>
    <property type="project" value="UniProtKB-KW"/>
</dbReference>
<gene>
    <name evidence="4" type="ORF">LTR05_003111</name>
</gene>
<dbReference type="InterPro" id="IPR030379">
    <property type="entry name" value="G_SEPTIN_dom"/>
</dbReference>
<sequence>MTDEPGPERADPARRTTSFGSFIKRTKSNDLLGERKPSTTRLRKKSLDSQRRPSVSDTPPALPTVSPQPVIDSFGGENYNPMSSMSPISTAHGAYGIPPVPPLPAALQNSAADVYARAESMTHRSRYSYAQSTSSTVNSPRRVRRRKDPTPYNILVVGAKNSGKTSFIDFLKVSLALPPRKQAPRSSEAGETTIVKSYHNFTHHYQEIEVDNERVGLTLWDSQGLDKGVVDLQLRELTSFVENKFEETFAEEMKVVRSPGVGDTKIHCVFMILDPSRLDTNMQAAQESSSTTRRIGKPSRIIGALDEDFELQVLKSFQGKTTVVPIISKADTVTTAHMAYLKQMVWQSLKQAGLDPLEALNVAAADSDDQFDEADEDDLNDHEEGEDVSPPGSPRSDDSDNVDSKNGGTKHKASHNRTVSKTSISSQMLDSGYVPMSILSPDRYSLDPKNGPVGRQFPWGFADPYSSEHCDFVKLKDAVFSEWRNEVREASREIFYERWRTNRLNRQAAAKVSNTTAHRRPSGGIPIQVKSGKNRF</sequence>
<feature type="compositionally biased region" description="Polar residues" evidence="2">
    <location>
        <begin position="416"/>
        <end position="426"/>
    </location>
</feature>
<dbReference type="Gene3D" id="3.40.50.300">
    <property type="entry name" value="P-loop containing nucleotide triphosphate hydrolases"/>
    <property type="match status" value="1"/>
</dbReference>
<feature type="compositionally biased region" description="Polar residues" evidence="2">
    <location>
        <begin position="128"/>
        <end position="139"/>
    </location>
</feature>
<organism evidence="4 5">
    <name type="scientific">Lithohypha guttulata</name>
    <dbReference type="NCBI Taxonomy" id="1690604"/>
    <lineage>
        <taxon>Eukaryota</taxon>
        <taxon>Fungi</taxon>
        <taxon>Dikarya</taxon>
        <taxon>Ascomycota</taxon>
        <taxon>Pezizomycotina</taxon>
        <taxon>Eurotiomycetes</taxon>
        <taxon>Chaetothyriomycetidae</taxon>
        <taxon>Chaetothyriales</taxon>
        <taxon>Trichomeriaceae</taxon>
        <taxon>Lithohypha</taxon>
    </lineage>
</organism>
<dbReference type="PANTHER" id="PTHR18884">
    <property type="entry name" value="SEPTIN"/>
    <property type="match status" value="1"/>
</dbReference>